<proteinExistence type="predicted"/>
<feature type="chain" id="PRO_5021886569" description="Secreted protein" evidence="1">
    <location>
        <begin position="20"/>
        <end position="284"/>
    </location>
</feature>
<evidence type="ECO:0000313" key="3">
    <source>
        <dbReference type="Proteomes" id="UP000319817"/>
    </source>
</evidence>
<keyword evidence="1" id="KW-0732">Signal</keyword>
<accession>A0A517NZN2</accession>
<protein>
    <recommendedName>
        <fullName evidence="4">Secreted protein</fullName>
    </recommendedName>
</protein>
<dbReference type="RefSeq" id="WP_145420457.1">
    <property type="nucleotide sequence ID" value="NZ_CP036526.1"/>
</dbReference>
<dbReference type="Proteomes" id="UP000319817">
    <property type="component" value="Chromosome"/>
</dbReference>
<evidence type="ECO:0008006" key="4">
    <source>
        <dbReference type="Google" id="ProtNLM"/>
    </source>
</evidence>
<sequence precursor="true">MIKKVVLGGLILSSMIAAAVVVLRSPTWSPQSDYSAPDIIERPEPLQYSAFKLQGTAKIPDSVPFAIACDLGGVLMTGDFKAIGKVKEHDRQAGVITFETEKHIHDEAQIGHLAYRLPAGLPIPLQSGDAISLLHDHQVNEKRMEWDFHISSNDKLIFATSHEHDDTPPRSADTAEVLFAGAPGGHSIFYWSDPADDDLAQLLKGAPTIHSPVSIKVRSDGETRTVKPNRNQIVNVQLSEEPYLFGVISSEHFPGAPDLSDPTQRTVSHSTECFLLRENPVDRQ</sequence>
<gene>
    <name evidence="2" type="ORF">K239x_45880</name>
</gene>
<evidence type="ECO:0000313" key="2">
    <source>
        <dbReference type="EMBL" id="QDT12578.1"/>
    </source>
</evidence>
<keyword evidence="3" id="KW-1185">Reference proteome</keyword>
<feature type="signal peptide" evidence="1">
    <location>
        <begin position="1"/>
        <end position="19"/>
    </location>
</feature>
<name>A0A517NZN2_9BACT</name>
<dbReference type="EMBL" id="CP036526">
    <property type="protein sequence ID" value="QDT12578.1"/>
    <property type="molecule type" value="Genomic_DNA"/>
</dbReference>
<evidence type="ECO:0000256" key="1">
    <source>
        <dbReference type="SAM" id="SignalP"/>
    </source>
</evidence>
<dbReference type="AlphaFoldDB" id="A0A517NZN2"/>
<reference evidence="2 3" key="1">
    <citation type="submission" date="2019-02" db="EMBL/GenBank/DDBJ databases">
        <title>Deep-cultivation of Planctomycetes and their phenomic and genomic characterization uncovers novel biology.</title>
        <authorList>
            <person name="Wiegand S."/>
            <person name="Jogler M."/>
            <person name="Boedeker C."/>
            <person name="Pinto D."/>
            <person name="Vollmers J."/>
            <person name="Rivas-Marin E."/>
            <person name="Kohn T."/>
            <person name="Peeters S.H."/>
            <person name="Heuer A."/>
            <person name="Rast P."/>
            <person name="Oberbeckmann S."/>
            <person name="Bunk B."/>
            <person name="Jeske O."/>
            <person name="Meyerdierks A."/>
            <person name="Storesund J.E."/>
            <person name="Kallscheuer N."/>
            <person name="Luecker S."/>
            <person name="Lage O.M."/>
            <person name="Pohl T."/>
            <person name="Merkel B.J."/>
            <person name="Hornburger P."/>
            <person name="Mueller R.-W."/>
            <person name="Bruemmer F."/>
            <person name="Labrenz M."/>
            <person name="Spormann A.M."/>
            <person name="Op den Camp H."/>
            <person name="Overmann J."/>
            <person name="Amann R."/>
            <person name="Jetten M.S.M."/>
            <person name="Mascher T."/>
            <person name="Medema M.H."/>
            <person name="Devos D.P."/>
            <person name="Kaster A.-K."/>
            <person name="Ovreas L."/>
            <person name="Rohde M."/>
            <person name="Galperin M.Y."/>
            <person name="Jogler C."/>
        </authorList>
    </citation>
    <scope>NUCLEOTIDE SEQUENCE [LARGE SCALE GENOMIC DNA]</scope>
    <source>
        <strain evidence="2 3">K23_9</strain>
    </source>
</reference>
<organism evidence="2 3">
    <name type="scientific">Stieleria marina</name>
    <dbReference type="NCBI Taxonomy" id="1930275"/>
    <lineage>
        <taxon>Bacteria</taxon>
        <taxon>Pseudomonadati</taxon>
        <taxon>Planctomycetota</taxon>
        <taxon>Planctomycetia</taxon>
        <taxon>Pirellulales</taxon>
        <taxon>Pirellulaceae</taxon>
        <taxon>Stieleria</taxon>
    </lineage>
</organism>